<dbReference type="FunFam" id="3.30.160.60:FF:001498">
    <property type="entry name" value="Zinc finger protein 404"/>
    <property type="match status" value="1"/>
</dbReference>
<evidence type="ECO:0000313" key="14">
    <source>
        <dbReference type="Proteomes" id="UP000221080"/>
    </source>
</evidence>
<dbReference type="OMA" id="MCKLQFA"/>
<feature type="region of interest" description="Disordered" evidence="12">
    <location>
        <begin position="97"/>
        <end position="129"/>
    </location>
</feature>
<dbReference type="Proteomes" id="UP000221080">
    <property type="component" value="Chromosome 20"/>
</dbReference>
<evidence type="ECO:0000256" key="12">
    <source>
        <dbReference type="SAM" id="MobiDB-lite"/>
    </source>
</evidence>
<accession>A0A2D0TB70</accession>
<dbReference type="GeneID" id="108280921"/>
<organism evidence="14 15">
    <name type="scientific">Ictalurus punctatus</name>
    <name type="common">Channel catfish</name>
    <name type="synonym">Silurus punctatus</name>
    <dbReference type="NCBI Taxonomy" id="7998"/>
    <lineage>
        <taxon>Eukaryota</taxon>
        <taxon>Metazoa</taxon>
        <taxon>Chordata</taxon>
        <taxon>Craniata</taxon>
        <taxon>Vertebrata</taxon>
        <taxon>Euteleostomi</taxon>
        <taxon>Actinopterygii</taxon>
        <taxon>Neopterygii</taxon>
        <taxon>Teleostei</taxon>
        <taxon>Ostariophysi</taxon>
        <taxon>Siluriformes</taxon>
        <taxon>Ictaluridae</taxon>
        <taxon>Ictalurus</taxon>
    </lineage>
</organism>
<keyword evidence="10" id="KW-0539">Nucleus</keyword>
<evidence type="ECO:0000256" key="5">
    <source>
        <dbReference type="ARBA" id="ARBA00022771"/>
    </source>
</evidence>
<keyword evidence="3" id="KW-0479">Metal-binding</keyword>
<proteinExistence type="inferred from homology"/>
<evidence type="ECO:0000256" key="11">
    <source>
        <dbReference type="PROSITE-ProRule" id="PRU00042"/>
    </source>
</evidence>
<evidence type="ECO:0000256" key="8">
    <source>
        <dbReference type="ARBA" id="ARBA00023125"/>
    </source>
</evidence>
<reference evidence="15" key="2">
    <citation type="submission" date="2025-08" db="UniProtKB">
        <authorList>
            <consortium name="RefSeq"/>
        </authorList>
    </citation>
    <scope>IDENTIFICATION</scope>
    <source>
        <tissue evidence="15">Blood</tissue>
    </source>
</reference>
<dbReference type="InterPro" id="IPR013087">
    <property type="entry name" value="Znf_C2H2_type"/>
</dbReference>
<dbReference type="SMART" id="SM00355">
    <property type="entry name" value="ZnF_C2H2"/>
    <property type="match status" value="3"/>
</dbReference>
<dbReference type="GO" id="GO:0005634">
    <property type="term" value="C:nucleus"/>
    <property type="evidence" value="ECO:0007669"/>
    <property type="project" value="UniProtKB-SubCell"/>
</dbReference>
<dbReference type="PROSITE" id="PS50157">
    <property type="entry name" value="ZINC_FINGER_C2H2_2"/>
    <property type="match status" value="3"/>
</dbReference>
<feature type="region of interest" description="Disordered" evidence="12">
    <location>
        <begin position="150"/>
        <end position="205"/>
    </location>
</feature>
<keyword evidence="9" id="KW-0804">Transcription</keyword>
<feature type="domain" description="C2H2-type" evidence="13">
    <location>
        <begin position="253"/>
        <end position="280"/>
    </location>
</feature>
<evidence type="ECO:0000256" key="9">
    <source>
        <dbReference type="ARBA" id="ARBA00023163"/>
    </source>
</evidence>
<dbReference type="PROSITE" id="PS00028">
    <property type="entry name" value="ZINC_FINGER_C2H2_1"/>
    <property type="match status" value="3"/>
</dbReference>
<keyword evidence="6" id="KW-0862">Zinc</keyword>
<evidence type="ECO:0000259" key="13">
    <source>
        <dbReference type="PROSITE" id="PS50157"/>
    </source>
</evidence>
<reference evidence="14" key="1">
    <citation type="journal article" date="2016" name="Nat. Commun.">
        <title>The channel catfish genome sequence provides insights into the evolution of scale formation in teleosts.</title>
        <authorList>
            <person name="Liu Z."/>
            <person name="Liu S."/>
            <person name="Yao J."/>
            <person name="Bao L."/>
            <person name="Zhang J."/>
            <person name="Li Y."/>
            <person name="Jiang C."/>
            <person name="Sun L."/>
            <person name="Wang R."/>
            <person name="Zhang Y."/>
            <person name="Zhou T."/>
            <person name="Zeng Q."/>
            <person name="Fu Q."/>
            <person name="Gao S."/>
            <person name="Li N."/>
            <person name="Koren S."/>
            <person name="Jiang Y."/>
            <person name="Zimin A."/>
            <person name="Xu P."/>
            <person name="Phillippy A.M."/>
            <person name="Geng X."/>
            <person name="Song L."/>
            <person name="Sun F."/>
            <person name="Li C."/>
            <person name="Wang X."/>
            <person name="Chen A."/>
            <person name="Jin Y."/>
            <person name="Yuan Z."/>
            <person name="Yang Y."/>
            <person name="Tan S."/>
            <person name="Peatman E."/>
            <person name="Lu J."/>
            <person name="Qin Z."/>
            <person name="Dunham R."/>
            <person name="Li Z."/>
            <person name="Sonstegard T."/>
            <person name="Feng J."/>
            <person name="Danzmann R.G."/>
            <person name="Schroeder S."/>
            <person name="Scheffler B."/>
            <person name="Duke M.V."/>
            <person name="Ballard L."/>
            <person name="Kucuktas H."/>
            <person name="Kaltenboeck L."/>
            <person name="Liu H."/>
            <person name="Armbruster J."/>
            <person name="Xie Y."/>
            <person name="Kirby M.L."/>
            <person name="Tian Y."/>
            <person name="Flanagan M.E."/>
            <person name="Mu W."/>
            <person name="Waldbieser G.C."/>
        </authorList>
    </citation>
    <scope>NUCLEOTIDE SEQUENCE [LARGE SCALE GENOMIC DNA]</scope>
    <source>
        <strain evidence="14">SDA103</strain>
    </source>
</reference>
<keyword evidence="4" id="KW-0677">Repeat</keyword>
<dbReference type="InterPro" id="IPR036236">
    <property type="entry name" value="Znf_C2H2_sf"/>
</dbReference>
<dbReference type="Gene3D" id="3.30.160.60">
    <property type="entry name" value="Classic Zinc Finger"/>
    <property type="match status" value="3"/>
</dbReference>
<feature type="domain" description="C2H2-type" evidence="13">
    <location>
        <begin position="309"/>
        <end position="336"/>
    </location>
</feature>
<feature type="compositionally biased region" description="Polar residues" evidence="12">
    <location>
        <begin position="103"/>
        <end position="112"/>
    </location>
</feature>
<evidence type="ECO:0000313" key="15">
    <source>
        <dbReference type="RefSeq" id="XP_017351920.1"/>
    </source>
</evidence>
<dbReference type="GO" id="GO:0000981">
    <property type="term" value="F:DNA-binding transcription factor activity, RNA polymerase II-specific"/>
    <property type="evidence" value="ECO:0007669"/>
    <property type="project" value="TreeGrafter"/>
</dbReference>
<dbReference type="PANTHER" id="PTHR14196:SF12">
    <property type="entry name" value="ZINC FINGER PROTEIN 208-LIKE"/>
    <property type="match status" value="1"/>
</dbReference>
<dbReference type="RefSeq" id="XP_017351920.1">
    <property type="nucleotide sequence ID" value="XM_017496431.2"/>
</dbReference>
<dbReference type="InterPro" id="IPR050717">
    <property type="entry name" value="C2H2-ZF_Transcription_Reg"/>
</dbReference>
<evidence type="ECO:0000256" key="7">
    <source>
        <dbReference type="ARBA" id="ARBA00023015"/>
    </source>
</evidence>
<comment type="subcellular location">
    <subcellularLocation>
        <location evidence="1">Nucleus</location>
    </subcellularLocation>
</comment>
<dbReference type="KEGG" id="ipu:108280921"/>
<keyword evidence="8" id="KW-0238">DNA-binding</keyword>
<evidence type="ECO:0000256" key="4">
    <source>
        <dbReference type="ARBA" id="ARBA00022737"/>
    </source>
</evidence>
<keyword evidence="5 11" id="KW-0863">Zinc-finger</keyword>
<dbReference type="SUPFAM" id="SSF57667">
    <property type="entry name" value="beta-beta-alpha zinc fingers"/>
    <property type="match status" value="2"/>
</dbReference>
<evidence type="ECO:0000256" key="2">
    <source>
        <dbReference type="ARBA" id="ARBA00006991"/>
    </source>
</evidence>
<evidence type="ECO:0000256" key="1">
    <source>
        <dbReference type="ARBA" id="ARBA00004123"/>
    </source>
</evidence>
<dbReference type="PANTHER" id="PTHR14196">
    <property type="entry name" value="ODD-SKIPPED - RELATED"/>
    <property type="match status" value="1"/>
</dbReference>
<dbReference type="OrthoDB" id="654211at2759"/>
<name>A0A2D0TB70_ICTPU</name>
<feature type="compositionally biased region" description="Polar residues" evidence="12">
    <location>
        <begin position="182"/>
        <end position="199"/>
    </location>
</feature>
<evidence type="ECO:0000256" key="10">
    <source>
        <dbReference type="ARBA" id="ARBA00023242"/>
    </source>
</evidence>
<feature type="domain" description="C2H2-type" evidence="13">
    <location>
        <begin position="281"/>
        <end position="308"/>
    </location>
</feature>
<comment type="similarity">
    <text evidence="2">Belongs to the krueppel C2H2-type zinc-finger protein family.</text>
</comment>
<keyword evidence="14" id="KW-1185">Reference proteome</keyword>
<evidence type="ECO:0000256" key="6">
    <source>
        <dbReference type="ARBA" id="ARBA00022833"/>
    </source>
</evidence>
<dbReference type="Pfam" id="PF00096">
    <property type="entry name" value="zf-C2H2"/>
    <property type="match status" value="2"/>
</dbReference>
<gene>
    <name evidence="15" type="primary">si:dkeyp-68b7.5</name>
</gene>
<dbReference type="AlphaFoldDB" id="A0A2D0TB70"/>
<dbReference type="GO" id="GO:0000977">
    <property type="term" value="F:RNA polymerase II transcription regulatory region sequence-specific DNA binding"/>
    <property type="evidence" value="ECO:0007669"/>
    <property type="project" value="TreeGrafter"/>
</dbReference>
<evidence type="ECO:0000256" key="3">
    <source>
        <dbReference type="ARBA" id="ARBA00022723"/>
    </source>
</evidence>
<dbReference type="GO" id="GO:0008270">
    <property type="term" value="F:zinc ion binding"/>
    <property type="evidence" value="ECO:0007669"/>
    <property type="project" value="UniProtKB-KW"/>
</dbReference>
<sequence length="340" mass="38438">MSSVDIHSQLASILERFAKGALVEMTKLIDKDSALLRAEIARRQMEVEALLCKLQFAESELRSARQAAASRQSAPNRRSVAVQVTITAALQDCKETHTDTHIDTSSVHSSNAKQEDRAESFQIKEERTELMPWDNADEIEETRVCWEDERNASNTSGRNEAKPGVIWDSPDLEDFTMRPEASQDTTNTVPGHHSTNASPNPREDNSVHYEYQQSTECDAGQQRLSRLINTNNTALPPVSEQRGDGVGTGEKSSCCAQCGKTFTTRFYLKIHQRIHTGERPYTCLQCGKRFYCNSHLISHQRCHTGEKPYSCEECGKSYSHLNSLKLHQRSHTEEEVCNYW</sequence>
<keyword evidence="7" id="KW-0805">Transcription regulation</keyword>
<feature type="compositionally biased region" description="Basic and acidic residues" evidence="12">
    <location>
        <begin position="113"/>
        <end position="129"/>
    </location>
</feature>
<protein>
    <submittedName>
        <fullName evidence="15">Zinc finger protein 287 isoform X1</fullName>
    </submittedName>
</protein>
<dbReference type="FunFam" id="3.30.160.60:FF:001119">
    <property type="entry name" value="zinc finger protein 408"/>
    <property type="match status" value="1"/>
</dbReference>
<dbReference type="FunFam" id="3.30.160.60:FF:001506">
    <property type="entry name" value="Zinc finger protein"/>
    <property type="match status" value="1"/>
</dbReference>